<evidence type="ECO:0000256" key="15">
    <source>
        <dbReference type="ARBA" id="ARBA00023254"/>
    </source>
</evidence>
<reference evidence="22 23" key="1">
    <citation type="submission" date="2019-09" db="EMBL/GenBank/DDBJ databases">
        <title>Draft genome of the ectomycorrhizal ascomycete Sphaerosporella brunnea.</title>
        <authorList>
            <consortium name="DOE Joint Genome Institute"/>
            <person name="Benucci G.M."/>
            <person name="Marozzi G."/>
            <person name="Antonielli L."/>
            <person name="Sanchez S."/>
            <person name="Marco P."/>
            <person name="Wang X."/>
            <person name="Falini L.B."/>
            <person name="Barry K."/>
            <person name="Haridas S."/>
            <person name="Lipzen A."/>
            <person name="Labutti K."/>
            <person name="Grigoriev I.V."/>
            <person name="Murat C."/>
            <person name="Martin F."/>
            <person name="Albertini E."/>
            <person name="Donnini D."/>
            <person name="Bonito G."/>
        </authorList>
    </citation>
    <scope>NUCLEOTIDE SEQUENCE [LARGE SCALE GENOMIC DNA]</scope>
    <source>
        <strain evidence="22 23">Sb_GMNB300</strain>
    </source>
</reference>
<dbReference type="GO" id="GO:0097552">
    <property type="term" value="P:mitochondrial double-strand break repair via homologous recombination"/>
    <property type="evidence" value="ECO:0007669"/>
    <property type="project" value="TreeGrafter"/>
</dbReference>
<keyword evidence="10 17" id="KW-0378">Hydrolase</keyword>
<keyword evidence="6 17" id="KW-0540">Nuclease</keyword>
<dbReference type="Gene3D" id="3.60.21.10">
    <property type="match status" value="1"/>
</dbReference>
<dbReference type="FunFam" id="3.60.21.10:FF:000011">
    <property type="entry name" value="Double-strand break repair protein"/>
    <property type="match status" value="1"/>
</dbReference>
<dbReference type="InParanoid" id="A0A5J5EDB6"/>
<evidence type="ECO:0000256" key="8">
    <source>
        <dbReference type="ARBA" id="ARBA00022759"/>
    </source>
</evidence>
<comment type="caution">
    <text evidence="22">The sequence shown here is derived from an EMBL/GenBank/DDBJ whole genome shotgun (WGS) entry which is preliminary data.</text>
</comment>
<feature type="compositionally biased region" description="Acidic residues" evidence="20">
    <location>
        <begin position="557"/>
        <end position="568"/>
    </location>
</feature>
<feature type="compositionally biased region" description="Acidic residues" evidence="20">
    <location>
        <begin position="697"/>
        <end position="710"/>
    </location>
</feature>
<keyword evidence="5" id="KW-0158">Chromosome</keyword>
<dbReference type="OrthoDB" id="30417at2759"/>
<dbReference type="GO" id="GO:0006303">
    <property type="term" value="P:double-strand break repair via nonhomologous end joining"/>
    <property type="evidence" value="ECO:0007669"/>
    <property type="project" value="TreeGrafter"/>
</dbReference>
<dbReference type="GO" id="GO:0000723">
    <property type="term" value="P:telomere maintenance"/>
    <property type="evidence" value="ECO:0007669"/>
    <property type="project" value="TreeGrafter"/>
</dbReference>
<dbReference type="GO" id="GO:0008296">
    <property type="term" value="F:3'-5'-DNA exonuclease activity"/>
    <property type="evidence" value="ECO:0007669"/>
    <property type="project" value="InterPro"/>
</dbReference>
<comment type="subunit">
    <text evidence="16">Component of the MRN complex composed of two heterodimers RAD50 and MRE11 associated with a single NBS1.</text>
</comment>
<dbReference type="GO" id="GO:0030870">
    <property type="term" value="C:Mre11 complex"/>
    <property type="evidence" value="ECO:0007669"/>
    <property type="project" value="UniProtKB-UniRule"/>
</dbReference>
<dbReference type="SUPFAM" id="SSF56300">
    <property type="entry name" value="Metallo-dependent phosphatases"/>
    <property type="match status" value="1"/>
</dbReference>
<dbReference type="InterPro" id="IPR003701">
    <property type="entry name" value="Mre11"/>
</dbReference>
<evidence type="ECO:0000256" key="6">
    <source>
        <dbReference type="ARBA" id="ARBA00022722"/>
    </source>
</evidence>
<dbReference type="InterPro" id="IPR038487">
    <property type="entry name" value="Mre11_capping_dom"/>
</dbReference>
<accession>A0A5J5EDB6</accession>
<dbReference type="InterPro" id="IPR041796">
    <property type="entry name" value="Mre11_N"/>
</dbReference>
<dbReference type="Proteomes" id="UP000326924">
    <property type="component" value="Unassembled WGS sequence"/>
</dbReference>
<feature type="domain" description="Mre11 DNA-binding" evidence="21">
    <location>
        <begin position="288"/>
        <end position="467"/>
    </location>
</feature>
<comment type="function">
    <text evidence="17">Core component of the MRN complex, which plays a central role in double-strand break (DSB) repair, DNA recombination, maintenance of telomere integrity and meiosis. The MRN complex is involved in the repair of DNA double-strand breaks (DSBs) via homologous recombination (HR), an error-free mechanism which primarily occurs during S and G2 phases. The complex (1) mediates the end resection of damaged DNA, which generates proper single-stranded DNA, a key initial steps in HR, and is (2) required for the recruitment of other repair factors and efficient activation of ATM and ATR upon DNA damage. Within the MRN complex, MRE11 possesses both single-strand endonuclease activity and double-strand-specific 3'-5' exonuclease activity. MRE11 first endonucleolytically cleaves the 5' strand at DNA DSB ends to prevent non-homologous end joining (NHEJ) and licence HR. It then generates a single-stranded DNA gap via 3' to 5' exonucleolytic degradation, which is required for single-strand invasion and recombination.</text>
</comment>
<keyword evidence="12 17" id="KW-0234">DNA repair</keyword>
<evidence type="ECO:0000256" key="5">
    <source>
        <dbReference type="ARBA" id="ARBA00022454"/>
    </source>
</evidence>
<keyword evidence="22" id="KW-0238">DNA-binding</keyword>
<evidence type="ECO:0000256" key="2">
    <source>
        <dbReference type="ARBA" id="ARBA00004123"/>
    </source>
</evidence>
<gene>
    <name evidence="22" type="ORF">FN846DRAFT_550854</name>
</gene>
<feature type="compositionally biased region" description="Polar residues" evidence="20">
    <location>
        <begin position="664"/>
        <end position="685"/>
    </location>
</feature>
<dbReference type="SMART" id="SM01347">
    <property type="entry name" value="Mre11_DNA_bind"/>
    <property type="match status" value="1"/>
</dbReference>
<evidence type="ECO:0000256" key="7">
    <source>
        <dbReference type="ARBA" id="ARBA00022723"/>
    </source>
</evidence>
<dbReference type="PANTHER" id="PTHR10139">
    <property type="entry name" value="DOUBLE-STRAND BREAK REPAIR PROTEIN MRE11"/>
    <property type="match status" value="1"/>
</dbReference>
<evidence type="ECO:0000256" key="3">
    <source>
        <dbReference type="ARBA" id="ARBA00004286"/>
    </source>
</evidence>
<dbReference type="GO" id="GO:0007095">
    <property type="term" value="P:mitotic G2 DNA damage checkpoint signaling"/>
    <property type="evidence" value="ECO:0007669"/>
    <property type="project" value="TreeGrafter"/>
</dbReference>
<keyword evidence="11 17" id="KW-0269">Exonuclease</keyword>
<dbReference type="GO" id="GO:0003677">
    <property type="term" value="F:DNA binding"/>
    <property type="evidence" value="ECO:0007669"/>
    <property type="project" value="UniProtKB-KW"/>
</dbReference>
<evidence type="ECO:0000256" key="9">
    <source>
        <dbReference type="ARBA" id="ARBA00022763"/>
    </source>
</evidence>
<evidence type="ECO:0000256" key="1">
    <source>
        <dbReference type="ARBA" id="ARBA00001936"/>
    </source>
</evidence>
<dbReference type="Gene3D" id="3.30.110.110">
    <property type="entry name" value="Mre11, capping domain"/>
    <property type="match status" value="1"/>
</dbReference>
<evidence type="ECO:0000256" key="17">
    <source>
        <dbReference type="PIRNR" id="PIRNR000882"/>
    </source>
</evidence>
<dbReference type="InterPro" id="IPR004843">
    <property type="entry name" value="Calcineurin-like_PHP"/>
</dbReference>
<dbReference type="InterPro" id="IPR007281">
    <property type="entry name" value="Mre11_DNA-bd"/>
</dbReference>
<dbReference type="InterPro" id="IPR029052">
    <property type="entry name" value="Metallo-depent_PP-like"/>
</dbReference>
<feature type="compositionally biased region" description="Acidic residues" evidence="20">
    <location>
        <begin position="622"/>
        <end position="639"/>
    </location>
</feature>
<feature type="region of interest" description="Disordered" evidence="20">
    <location>
        <begin position="525"/>
        <end position="722"/>
    </location>
</feature>
<dbReference type="GO" id="GO:0042138">
    <property type="term" value="P:meiotic DNA double-strand break formation"/>
    <property type="evidence" value="ECO:0007669"/>
    <property type="project" value="TreeGrafter"/>
</dbReference>
<comment type="similarity">
    <text evidence="4 17 19">Belongs to the MRE11/RAD32 family.</text>
</comment>
<evidence type="ECO:0000256" key="20">
    <source>
        <dbReference type="SAM" id="MobiDB-lite"/>
    </source>
</evidence>
<name>A0A5J5EDB6_9PEZI</name>
<feature type="compositionally biased region" description="Low complexity" evidence="20">
    <location>
        <begin position="587"/>
        <end position="611"/>
    </location>
</feature>
<dbReference type="GO" id="GO:0035861">
    <property type="term" value="C:site of double-strand break"/>
    <property type="evidence" value="ECO:0007669"/>
    <property type="project" value="TreeGrafter"/>
</dbReference>
<dbReference type="GO" id="GO:0031573">
    <property type="term" value="P:mitotic intra-S DNA damage checkpoint signaling"/>
    <property type="evidence" value="ECO:0007669"/>
    <property type="project" value="TreeGrafter"/>
</dbReference>
<proteinExistence type="inferred from homology"/>
<keyword evidence="13 17" id="KW-0464">Manganese</keyword>
<evidence type="ECO:0000256" key="13">
    <source>
        <dbReference type="ARBA" id="ARBA00023211"/>
    </source>
</evidence>
<dbReference type="PIRSF" id="PIRSF000882">
    <property type="entry name" value="DSB_repair_MRE11"/>
    <property type="match status" value="1"/>
</dbReference>
<keyword evidence="23" id="KW-1185">Reference proteome</keyword>
<dbReference type="GO" id="GO:0030145">
    <property type="term" value="F:manganese ion binding"/>
    <property type="evidence" value="ECO:0007669"/>
    <property type="project" value="UniProtKB-UniRule"/>
</dbReference>
<dbReference type="GO" id="GO:0000014">
    <property type="term" value="F:single-stranded DNA endodeoxyribonuclease activity"/>
    <property type="evidence" value="ECO:0007669"/>
    <property type="project" value="TreeGrafter"/>
</dbReference>
<protein>
    <recommendedName>
        <fullName evidence="17">Double-strand break repair protein</fullName>
    </recommendedName>
</protein>
<comment type="cofactor">
    <cofactor evidence="1 17">
        <name>Mn(2+)</name>
        <dbReference type="ChEBI" id="CHEBI:29035"/>
    </cofactor>
</comment>
<evidence type="ECO:0000256" key="10">
    <source>
        <dbReference type="ARBA" id="ARBA00022801"/>
    </source>
</evidence>
<dbReference type="CDD" id="cd00840">
    <property type="entry name" value="MPP_Mre11_N"/>
    <property type="match status" value="1"/>
</dbReference>
<evidence type="ECO:0000259" key="21">
    <source>
        <dbReference type="SMART" id="SM01347"/>
    </source>
</evidence>
<evidence type="ECO:0000256" key="16">
    <source>
        <dbReference type="ARBA" id="ARBA00064981"/>
    </source>
</evidence>
<comment type="subcellular location">
    <subcellularLocation>
        <location evidence="3">Chromosome</location>
    </subcellularLocation>
    <subcellularLocation>
        <location evidence="2 17">Nucleus</location>
    </subcellularLocation>
</comment>
<dbReference type="Pfam" id="PF04152">
    <property type="entry name" value="Mre11_DNA_bind"/>
    <property type="match status" value="1"/>
</dbReference>
<evidence type="ECO:0000256" key="18">
    <source>
        <dbReference type="PIRSR" id="PIRSR000882-1"/>
    </source>
</evidence>
<evidence type="ECO:0000256" key="4">
    <source>
        <dbReference type="ARBA" id="ARBA00009028"/>
    </source>
</evidence>
<evidence type="ECO:0000256" key="14">
    <source>
        <dbReference type="ARBA" id="ARBA00023242"/>
    </source>
</evidence>
<keyword evidence="9 17" id="KW-0227">DNA damage</keyword>
<dbReference type="PANTHER" id="PTHR10139:SF1">
    <property type="entry name" value="DOUBLE-STRAND BREAK REPAIR PROTEIN MRE11"/>
    <property type="match status" value="1"/>
</dbReference>
<dbReference type="Pfam" id="PF00149">
    <property type="entry name" value="Metallophos"/>
    <property type="match status" value="1"/>
</dbReference>
<keyword evidence="8 17" id="KW-0255">Endonuclease</keyword>
<evidence type="ECO:0000256" key="11">
    <source>
        <dbReference type="ARBA" id="ARBA00022839"/>
    </source>
</evidence>
<feature type="active site" description="Proton donor" evidence="18">
    <location>
        <position position="123"/>
    </location>
</feature>
<sequence length="722" mass="81545">MPSAADTIRILIATDSHVGYNERDPIRGDDSWKSFDEVMRIAKDRDVDMVLLSGDLFHDNKPSRKAMYHAMKSLRENCYGDKPCELEILSDTTEEFKLAGGHVNYEDPDINVAIPVFSIHGNHDDPSGEGRFCALDILSIAGLVNYYGRTPQNDNIVISPVLLQKGSTKLALYGLSNVRDERLFRTFRDGNVKFLRPDEYQKEWFNLICVHQNHVGHTETGYLPENFLQDFLDLVIWGHEHECKITPRKNEEMGFSVIQPGSSVATSLCVGEAEPKHCGILSITGREFKLEKIRLKTVRPFVMKEIILAEEKEMKNVWKKPNNRTQVTQFLCETVEELIVEAKADWVEAQGEDADVSIDDAPLPLIRLRVEYSAPEGAFETENPQRFSNRFVGKVANVNDIIQFHRKKSYARRPKADVVTIERSALLEEYEGNIDAIKVESLVKEFLEKATLEILPSNGLGDAVGQFVDKDDRHAVETFVEESLKSYLAKMREFDELNEEKITQVVSMQKSYLEDMFAKGQVKIKRKNRKIKEKPDHWDSDIDGAWEDQPATIIRSDEEEPVVSEEEGSVTRAPATRGRGRGRGRATKSTTTTTRKAAAPKKPAAKTTTTGRGRGKKKVPSESEEEDAMIVDDDDEEEPPPPPTRTTRRAPARKAVAPPPASRQMQLQFAPSQASRRATDSQASNALFHRNVVTIPSDDEDIEDDDEDEFAPMASQRGSRRR</sequence>
<dbReference type="EMBL" id="VXIS01000479">
    <property type="protein sequence ID" value="KAA8893221.1"/>
    <property type="molecule type" value="Genomic_DNA"/>
</dbReference>
<dbReference type="FunCoup" id="A0A5J5EDB6">
    <property type="interactions" value="1069"/>
</dbReference>
<keyword evidence="15 17" id="KW-0469">Meiosis</keyword>
<dbReference type="AlphaFoldDB" id="A0A5J5EDB6"/>
<evidence type="ECO:0000256" key="19">
    <source>
        <dbReference type="RuleBase" id="RU003447"/>
    </source>
</evidence>
<dbReference type="NCBIfam" id="TIGR00583">
    <property type="entry name" value="mre11"/>
    <property type="match status" value="1"/>
</dbReference>
<evidence type="ECO:0000313" key="22">
    <source>
        <dbReference type="EMBL" id="KAA8893221.1"/>
    </source>
</evidence>
<organism evidence="22 23">
    <name type="scientific">Sphaerosporella brunnea</name>
    <dbReference type="NCBI Taxonomy" id="1250544"/>
    <lineage>
        <taxon>Eukaryota</taxon>
        <taxon>Fungi</taxon>
        <taxon>Dikarya</taxon>
        <taxon>Ascomycota</taxon>
        <taxon>Pezizomycotina</taxon>
        <taxon>Pezizomycetes</taxon>
        <taxon>Pezizales</taxon>
        <taxon>Pyronemataceae</taxon>
        <taxon>Sphaerosporella</taxon>
    </lineage>
</organism>
<keyword evidence="7" id="KW-0479">Metal-binding</keyword>
<dbReference type="GO" id="GO:0000724">
    <property type="term" value="P:double-strand break repair via homologous recombination"/>
    <property type="evidence" value="ECO:0007669"/>
    <property type="project" value="TreeGrafter"/>
</dbReference>
<keyword evidence="14 17" id="KW-0539">Nucleus</keyword>
<evidence type="ECO:0000256" key="12">
    <source>
        <dbReference type="ARBA" id="ARBA00023204"/>
    </source>
</evidence>
<evidence type="ECO:0000313" key="23">
    <source>
        <dbReference type="Proteomes" id="UP000326924"/>
    </source>
</evidence>